<keyword evidence="1" id="KW-0472">Membrane</keyword>
<name>A0AAD0DX38_9PSED</name>
<dbReference type="EMBL" id="CP026562">
    <property type="protein sequence ID" value="AVB19757.1"/>
    <property type="molecule type" value="Genomic_DNA"/>
</dbReference>
<dbReference type="AlphaFoldDB" id="A0AAD0DX38"/>
<feature type="transmembrane region" description="Helical" evidence="1">
    <location>
        <begin position="7"/>
        <end position="28"/>
    </location>
</feature>
<dbReference type="KEGG" id="pavl:BKM03_11280"/>
<evidence type="ECO:0000313" key="3">
    <source>
        <dbReference type="Proteomes" id="UP000236903"/>
    </source>
</evidence>
<keyword evidence="1" id="KW-0812">Transmembrane</keyword>
<accession>A0AAD0DX38</accession>
<evidence type="ECO:0000313" key="2">
    <source>
        <dbReference type="EMBL" id="AVB19757.1"/>
    </source>
</evidence>
<gene>
    <name evidence="2" type="ORF">BKM03_11280</name>
</gene>
<evidence type="ECO:0000256" key="1">
    <source>
        <dbReference type="SAM" id="Phobius"/>
    </source>
</evidence>
<keyword evidence="1" id="KW-1133">Transmembrane helix</keyword>
<organism evidence="2 3">
    <name type="scientific">Pseudomonas avellanae</name>
    <dbReference type="NCBI Taxonomy" id="46257"/>
    <lineage>
        <taxon>Bacteria</taxon>
        <taxon>Pseudomonadati</taxon>
        <taxon>Pseudomonadota</taxon>
        <taxon>Gammaproteobacteria</taxon>
        <taxon>Pseudomonadales</taxon>
        <taxon>Pseudomonadaceae</taxon>
        <taxon>Pseudomonas</taxon>
    </lineage>
</organism>
<proteinExistence type="predicted"/>
<sequence>MYRRAGYGFRAVKTMLLVISPVLVLIAITPDATVFYSGAGRQSIGVIWDTNGRIYRSDMHPGGGTSDWGDIFPDEHFFMRFEWRGGTTGPRCIEITPTLLGTRIYIDANGNLDTQPGSKTDTDQIRPC</sequence>
<protein>
    <submittedName>
        <fullName evidence="2">Uncharacterized protein</fullName>
    </submittedName>
</protein>
<dbReference type="Proteomes" id="UP000236903">
    <property type="component" value="Chromosome"/>
</dbReference>
<reference evidence="2 3" key="1">
    <citation type="submission" date="2018-02" db="EMBL/GenBank/DDBJ databases">
        <title>Comparative genomics of Pseudomonas syringae.</title>
        <authorList>
            <person name="Hulin M.T."/>
        </authorList>
    </citation>
    <scope>NUCLEOTIDE SEQUENCE [LARGE SCALE GENOMIC DNA]</scope>
    <source>
        <strain evidence="2 3">R2leaf</strain>
    </source>
</reference>